<dbReference type="GO" id="GO:0008080">
    <property type="term" value="F:N-acetyltransferase activity"/>
    <property type="evidence" value="ECO:0007669"/>
    <property type="project" value="TreeGrafter"/>
</dbReference>
<reference evidence="2" key="2">
    <citation type="submission" date="2025-08" db="UniProtKB">
        <authorList>
            <consortium name="Ensembl"/>
        </authorList>
    </citation>
    <scope>IDENTIFICATION</scope>
</reference>
<feature type="domain" description="N-acetyltransferase" evidence="1">
    <location>
        <begin position="1"/>
        <end position="182"/>
    </location>
</feature>
<dbReference type="InterPro" id="IPR016181">
    <property type="entry name" value="Acyl_CoA_acyltransferase"/>
</dbReference>
<dbReference type="InterPro" id="IPR000182">
    <property type="entry name" value="GNAT_dom"/>
</dbReference>
<sequence length="183" mass="20969">MFYRELTNNDVDDVTDLLIEAYYPYDGLVACVPMTKEELYTYANTNAKIMIPMGLSIGAYDAENKLCGVSLSLYSTWEYDELPVSDKYDILSRFEEWCELCLNEEFGTDNFLIDDIVAVAPHCNDRGIGTELLKRKEQMAIDRGFDFIVGFAVSEKNMRILAKLGYECLKKLDLLSYKDPVTR</sequence>
<reference evidence="2" key="3">
    <citation type="submission" date="2025-09" db="UniProtKB">
        <authorList>
            <consortium name="Ensembl"/>
        </authorList>
    </citation>
    <scope>IDENTIFICATION</scope>
</reference>
<dbReference type="Ensembl" id="ENSCSAVT00000008214.1">
    <property type="protein sequence ID" value="ENSCSAVP00000008106.1"/>
    <property type="gene ID" value="ENSCSAVG00000004822.1"/>
</dbReference>
<organism evidence="2 3">
    <name type="scientific">Ciona savignyi</name>
    <name type="common">Pacific transparent sea squirt</name>
    <dbReference type="NCBI Taxonomy" id="51511"/>
    <lineage>
        <taxon>Eukaryota</taxon>
        <taxon>Metazoa</taxon>
        <taxon>Chordata</taxon>
        <taxon>Tunicata</taxon>
        <taxon>Ascidiacea</taxon>
        <taxon>Phlebobranchia</taxon>
        <taxon>Cionidae</taxon>
        <taxon>Ciona</taxon>
    </lineage>
</organism>
<dbReference type="SUPFAM" id="SSF55729">
    <property type="entry name" value="Acyl-CoA N-acyltransferases (Nat)"/>
    <property type="match status" value="1"/>
</dbReference>
<dbReference type="PANTHER" id="PTHR20905">
    <property type="entry name" value="N-ACETYLTRANSFERASE-RELATED"/>
    <property type="match status" value="1"/>
</dbReference>
<dbReference type="InParanoid" id="H2YRZ6"/>
<dbReference type="eggNOG" id="ENOG502SFIM">
    <property type="taxonomic scope" value="Eukaryota"/>
</dbReference>
<name>H2YRZ6_CIOSA</name>
<dbReference type="HOGENOM" id="CLU_106763_0_0_1"/>
<keyword evidence="3" id="KW-1185">Reference proteome</keyword>
<evidence type="ECO:0000313" key="3">
    <source>
        <dbReference type="Proteomes" id="UP000007875"/>
    </source>
</evidence>
<dbReference type="PANTHER" id="PTHR20905:SF1">
    <property type="entry name" value="AT07410P-RELATED"/>
    <property type="match status" value="1"/>
</dbReference>
<reference evidence="3" key="1">
    <citation type="submission" date="2003-08" db="EMBL/GenBank/DDBJ databases">
        <authorList>
            <person name="Birren B."/>
            <person name="Nusbaum C."/>
            <person name="Abebe A."/>
            <person name="Abouelleil A."/>
            <person name="Adekoya E."/>
            <person name="Ait-zahra M."/>
            <person name="Allen N."/>
            <person name="Allen T."/>
            <person name="An P."/>
            <person name="Anderson M."/>
            <person name="Anderson S."/>
            <person name="Arachchi H."/>
            <person name="Armbruster J."/>
            <person name="Bachantsang P."/>
            <person name="Baldwin J."/>
            <person name="Barry A."/>
            <person name="Bayul T."/>
            <person name="Blitshsteyn B."/>
            <person name="Bloom T."/>
            <person name="Blye J."/>
            <person name="Boguslavskiy L."/>
            <person name="Borowsky M."/>
            <person name="Boukhgalter B."/>
            <person name="Brunache A."/>
            <person name="Butler J."/>
            <person name="Calixte N."/>
            <person name="Calvo S."/>
            <person name="Camarata J."/>
            <person name="Campo K."/>
            <person name="Chang J."/>
            <person name="Cheshatsang Y."/>
            <person name="Citroen M."/>
            <person name="Collymore A."/>
            <person name="Considine T."/>
            <person name="Cook A."/>
            <person name="Cooke P."/>
            <person name="Corum B."/>
            <person name="Cuomo C."/>
            <person name="David R."/>
            <person name="Dawoe T."/>
            <person name="Degray S."/>
            <person name="Dodge S."/>
            <person name="Dooley K."/>
            <person name="Dorje P."/>
            <person name="Dorjee K."/>
            <person name="Dorris L."/>
            <person name="Duffey N."/>
            <person name="Dupes A."/>
            <person name="Elkins T."/>
            <person name="Engels R."/>
            <person name="Erickson J."/>
            <person name="Farina A."/>
            <person name="Faro S."/>
            <person name="Ferreira P."/>
            <person name="Fischer H."/>
            <person name="Fitzgerald M."/>
            <person name="Foley K."/>
            <person name="Gage D."/>
            <person name="Galagan J."/>
            <person name="Gearin G."/>
            <person name="Gnerre S."/>
            <person name="Gnirke A."/>
            <person name="Goyette A."/>
            <person name="Graham J."/>
            <person name="Grandbois E."/>
            <person name="Gyaltsen K."/>
            <person name="Hafez N."/>
            <person name="Hagopian D."/>
            <person name="Hagos B."/>
            <person name="Hall J."/>
            <person name="Hatcher B."/>
            <person name="Heller A."/>
            <person name="Higgins H."/>
            <person name="Honan T."/>
            <person name="Horn A."/>
            <person name="Houde N."/>
            <person name="Hughes L."/>
            <person name="Hulme W."/>
            <person name="Husby E."/>
            <person name="Iliev I."/>
            <person name="Jaffe D."/>
            <person name="Jones C."/>
            <person name="Kamal M."/>
            <person name="Kamat A."/>
            <person name="Kamvysselis M."/>
            <person name="Karlsson E."/>
            <person name="Kells C."/>
            <person name="Kieu A."/>
            <person name="Kisner P."/>
            <person name="Kodira C."/>
            <person name="Kulbokas E."/>
            <person name="Labutti K."/>
            <person name="Lama D."/>
            <person name="Landers T."/>
            <person name="Leger J."/>
            <person name="Levine S."/>
            <person name="Lewis D."/>
            <person name="Lewis T."/>
            <person name="Lindblad-toh K."/>
            <person name="Liu X."/>
            <person name="Lokyitsang T."/>
            <person name="Lokyitsang Y."/>
            <person name="Lucien O."/>
            <person name="Lui A."/>
            <person name="Ma L.J."/>
            <person name="Mabbitt R."/>
            <person name="Macdonald J."/>
            <person name="Maclean C."/>
            <person name="Major J."/>
            <person name="Manning J."/>
            <person name="Marabella R."/>
            <person name="Maru K."/>
            <person name="Matthews C."/>
            <person name="Mauceli E."/>
            <person name="Mccarthy M."/>
            <person name="Mcdonough S."/>
            <person name="Mcghee T."/>
            <person name="Meldrim J."/>
            <person name="Meneus L."/>
            <person name="Mesirov J."/>
            <person name="Mihalev A."/>
            <person name="Mihova T."/>
            <person name="Mikkelsen T."/>
            <person name="Mlenga V."/>
            <person name="Moru K."/>
            <person name="Mozes J."/>
            <person name="Mulrain L."/>
            <person name="Munson G."/>
            <person name="Naylor J."/>
            <person name="Newes C."/>
            <person name="Nguyen C."/>
            <person name="Nguyen N."/>
            <person name="Nguyen T."/>
            <person name="Nicol R."/>
            <person name="Nielsen C."/>
            <person name="Nizzari M."/>
            <person name="Norbu C."/>
            <person name="Norbu N."/>
            <person name="O'donnell P."/>
            <person name="Okoawo O."/>
            <person name="O'leary S."/>
            <person name="Omotosho B."/>
            <person name="O'neill K."/>
            <person name="Osman S."/>
            <person name="Parker S."/>
            <person name="Perrin D."/>
            <person name="Phunkhang P."/>
            <person name="Piqani B."/>
            <person name="Purcell S."/>
            <person name="Rachupka T."/>
            <person name="Ramasamy U."/>
            <person name="Rameau R."/>
            <person name="Ray V."/>
            <person name="Raymond C."/>
            <person name="Retta R."/>
            <person name="Richardson S."/>
            <person name="Rise C."/>
            <person name="Rodriguez J."/>
            <person name="Rogers J."/>
            <person name="Rogov P."/>
            <person name="Rutman M."/>
            <person name="Schupbach R."/>
            <person name="Seaman C."/>
            <person name="Settipalli S."/>
            <person name="Sharpe T."/>
            <person name="Sheridan J."/>
            <person name="Sherpa N."/>
            <person name="Shi J."/>
            <person name="Smirnov S."/>
            <person name="Smith C."/>
            <person name="Sougnez C."/>
            <person name="Spencer B."/>
            <person name="Stalker J."/>
            <person name="Stange-thomann N."/>
            <person name="Stavropoulos S."/>
            <person name="Stetson K."/>
            <person name="Stone C."/>
            <person name="Stone S."/>
            <person name="Stubbs M."/>
            <person name="Talamas J."/>
            <person name="Tchuinga P."/>
            <person name="Tenzing P."/>
            <person name="Tesfaye S."/>
            <person name="Theodore J."/>
            <person name="Thoulutsang Y."/>
            <person name="Topham K."/>
            <person name="Towey S."/>
            <person name="Tsamla T."/>
            <person name="Tsomo N."/>
            <person name="Vallee D."/>
            <person name="Vassiliev H."/>
            <person name="Venkataraman V."/>
            <person name="Vinson J."/>
            <person name="Vo A."/>
            <person name="Wade C."/>
            <person name="Wang S."/>
            <person name="Wangchuk T."/>
            <person name="Wangdi T."/>
            <person name="Whittaker C."/>
            <person name="Wilkinson J."/>
            <person name="Wu Y."/>
            <person name="Wyman D."/>
            <person name="Yadav S."/>
            <person name="Yang S."/>
            <person name="Yang X."/>
            <person name="Yeager S."/>
            <person name="Yee E."/>
            <person name="Young G."/>
            <person name="Zainoun J."/>
            <person name="Zembeck L."/>
            <person name="Zimmer A."/>
            <person name="Zody M."/>
            <person name="Lander E."/>
        </authorList>
    </citation>
    <scope>NUCLEOTIDE SEQUENCE [LARGE SCALE GENOMIC DNA]</scope>
</reference>
<dbReference type="Gene3D" id="3.40.630.30">
    <property type="match status" value="1"/>
</dbReference>
<dbReference type="AlphaFoldDB" id="H2YRZ6"/>
<accession>H2YRZ6</accession>
<dbReference type="GeneTree" id="ENSGT00390000017988"/>
<dbReference type="Proteomes" id="UP000007875">
    <property type="component" value="Unassembled WGS sequence"/>
</dbReference>
<dbReference type="PROSITE" id="PS51186">
    <property type="entry name" value="GNAT"/>
    <property type="match status" value="1"/>
</dbReference>
<evidence type="ECO:0000259" key="1">
    <source>
        <dbReference type="PROSITE" id="PS51186"/>
    </source>
</evidence>
<protein>
    <recommendedName>
        <fullName evidence="1">N-acetyltransferase domain-containing protein</fullName>
    </recommendedName>
</protein>
<evidence type="ECO:0000313" key="2">
    <source>
        <dbReference type="Ensembl" id="ENSCSAVP00000008106.1"/>
    </source>
</evidence>
<proteinExistence type="predicted"/>